<sequence>MILYLSHPVTIDMFIFFSDGCRFIPPVWLADQLAADCVVKESFFHFRNDASLSGSVGLDSSPCFRVCCCFVCLLVFVSGVFLSSLNFVAVGRFSFV</sequence>
<dbReference type="AlphaFoldDB" id="A0A822ZAC2"/>
<dbReference type="Proteomes" id="UP000607653">
    <property type="component" value="Unassembled WGS sequence"/>
</dbReference>
<dbReference type="EMBL" id="DUZY01000005">
    <property type="protein sequence ID" value="DAD40395.1"/>
    <property type="molecule type" value="Genomic_DNA"/>
</dbReference>
<accession>A0A822ZAC2</accession>
<evidence type="ECO:0000256" key="1">
    <source>
        <dbReference type="SAM" id="Phobius"/>
    </source>
</evidence>
<reference evidence="2 3" key="1">
    <citation type="journal article" date="2020" name="Mol. Biol. Evol.">
        <title>Distinct Expression and Methylation Patterns for Genes with Different Fates following a Single Whole-Genome Duplication in Flowering Plants.</title>
        <authorList>
            <person name="Shi T."/>
            <person name="Rahmani R.S."/>
            <person name="Gugger P.F."/>
            <person name="Wang M."/>
            <person name="Li H."/>
            <person name="Zhang Y."/>
            <person name="Li Z."/>
            <person name="Wang Q."/>
            <person name="Van de Peer Y."/>
            <person name="Marchal K."/>
            <person name="Chen J."/>
        </authorList>
    </citation>
    <scope>NUCLEOTIDE SEQUENCE [LARGE SCALE GENOMIC DNA]</scope>
    <source>
        <tissue evidence="2">Leaf</tissue>
    </source>
</reference>
<organism evidence="2 3">
    <name type="scientific">Nelumbo nucifera</name>
    <name type="common">Sacred lotus</name>
    <dbReference type="NCBI Taxonomy" id="4432"/>
    <lineage>
        <taxon>Eukaryota</taxon>
        <taxon>Viridiplantae</taxon>
        <taxon>Streptophyta</taxon>
        <taxon>Embryophyta</taxon>
        <taxon>Tracheophyta</taxon>
        <taxon>Spermatophyta</taxon>
        <taxon>Magnoliopsida</taxon>
        <taxon>Proteales</taxon>
        <taxon>Nelumbonaceae</taxon>
        <taxon>Nelumbo</taxon>
    </lineage>
</organism>
<keyword evidence="1" id="KW-0812">Transmembrane</keyword>
<keyword evidence="1" id="KW-0472">Membrane</keyword>
<gene>
    <name evidence="2" type="ORF">HUJ06_014718</name>
</gene>
<evidence type="ECO:0000313" key="3">
    <source>
        <dbReference type="Proteomes" id="UP000607653"/>
    </source>
</evidence>
<protein>
    <submittedName>
        <fullName evidence="2">Uncharacterized protein</fullName>
    </submittedName>
</protein>
<keyword evidence="3" id="KW-1185">Reference proteome</keyword>
<proteinExistence type="predicted"/>
<keyword evidence="1" id="KW-1133">Transmembrane helix</keyword>
<evidence type="ECO:0000313" key="2">
    <source>
        <dbReference type="EMBL" id="DAD40395.1"/>
    </source>
</evidence>
<feature type="transmembrane region" description="Helical" evidence="1">
    <location>
        <begin position="63"/>
        <end position="89"/>
    </location>
</feature>
<comment type="caution">
    <text evidence="2">The sequence shown here is derived from an EMBL/GenBank/DDBJ whole genome shotgun (WGS) entry which is preliminary data.</text>
</comment>
<name>A0A822ZAC2_NELNU</name>